<evidence type="ECO:0000313" key="3">
    <source>
        <dbReference type="Proteomes" id="UP001642540"/>
    </source>
</evidence>
<dbReference type="EMBL" id="CAXLJM020000086">
    <property type="protein sequence ID" value="CAL8131093.1"/>
    <property type="molecule type" value="Genomic_DNA"/>
</dbReference>
<keyword evidence="3" id="KW-1185">Reference proteome</keyword>
<keyword evidence="1" id="KW-0732">Signal</keyword>
<gene>
    <name evidence="2" type="ORF">ODALV1_LOCUS24028</name>
</gene>
<accession>A0ABP1RMS4</accession>
<sequence length="109" mass="11664">MKVVNILVILSVICLNGIQAQDAKADGSLNSCVAGSMTDRQVCSDAAYEICRKNKMVPICCPNSGAAPECYCCHGWSRPDTSTTTCPCDGRKANPSWCKSPSSFREALI</sequence>
<feature type="signal peptide" evidence="1">
    <location>
        <begin position="1"/>
        <end position="20"/>
    </location>
</feature>
<name>A0ABP1RMS4_9HEXA</name>
<dbReference type="Proteomes" id="UP001642540">
    <property type="component" value="Unassembled WGS sequence"/>
</dbReference>
<evidence type="ECO:0000313" key="2">
    <source>
        <dbReference type="EMBL" id="CAL8131093.1"/>
    </source>
</evidence>
<feature type="chain" id="PRO_5046181690" evidence="1">
    <location>
        <begin position="21"/>
        <end position="109"/>
    </location>
</feature>
<comment type="caution">
    <text evidence="2">The sequence shown here is derived from an EMBL/GenBank/DDBJ whole genome shotgun (WGS) entry which is preliminary data.</text>
</comment>
<protein>
    <submittedName>
        <fullName evidence="2">Uncharacterized protein</fullName>
    </submittedName>
</protein>
<evidence type="ECO:0000256" key="1">
    <source>
        <dbReference type="SAM" id="SignalP"/>
    </source>
</evidence>
<proteinExistence type="predicted"/>
<reference evidence="2 3" key="1">
    <citation type="submission" date="2024-08" db="EMBL/GenBank/DDBJ databases">
        <authorList>
            <person name="Cucini C."/>
            <person name="Frati F."/>
        </authorList>
    </citation>
    <scope>NUCLEOTIDE SEQUENCE [LARGE SCALE GENOMIC DNA]</scope>
</reference>
<organism evidence="2 3">
    <name type="scientific">Orchesella dallaii</name>
    <dbReference type="NCBI Taxonomy" id="48710"/>
    <lineage>
        <taxon>Eukaryota</taxon>
        <taxon>Metazoa</taxon>
        <taxon>Ecdysozoa</taxon>
        <taxon>Arthropoda</taxon>
        <taxon>Hexapoda</taxon>
        <taxon>Collembola</taxon>
        <taxon>Entomobryomorpha</taxon>
        <taxon>Entomobryoidea</taxon>
        <taxon>Orchesellidae</taxon>
        <taxon>Orchesellinae</taxon>
        <taxon>Orchesella</taxon>
    </lineage>
</organism>